<dbReference type="InterPro" id="IPR036880">
    <property type="entry name" value="Kunitz_BPTI_sf"/>
</dbReference>
<evidence type="ECO:0000256" key="3">
    <source>
        <dbReference type="ARBA" id="ARBA00023157"/>
    </source>
</evidence>
<sequence length="496" mass="56281">MAGDTTGVVGLGMVGDTSGVVGVDICQLPPERGPCRASFRRYYYSPTRQRCLSFEYGGCQGNENNFRSEEECEARCEKRNPYYSTEDPNIGGDICWLPREHGPCRESLQHYYYNSTQQRCLLFIYGGCRGNANNFRSREECEARCGQQKPPASTEDPNIGTLKCRAACRLPREHGPCRDSIRRYHYSSSHQRCLPFIYGGCGGNANNFGTREECETRCGQENPYYSTEDPNIGGDVCRLPREHGPCQESFQRYYYSPSQQQCLSFIYGGCGGNKNNFVTREECATRCGGQDRYYTTEDPNIGHRNYVCSRTKEKGPCEGTHHRYYFSPTYQRCHKFVYSGCGGNENNFESLLDCERYCGGTTGRPEISGPDFCNLPYERGTCLGIFYHFYFDPDEKRCLTFEYSGCGGNKNNFYTLDDCRRVCLRSDPPEEGYFAVPVFCSLPQDAGFCTGNFTRYYYDTSRQGCESFIYGGCGGNENNFKTRELCENTCEPTPVA</sequence>
<keyword evidence="3" id="KW-1015">Disulfide bond</keyword>
<dbReference type="Pfam" id="PF00014">
    <property type="entry name" value="Kunitz_BPTI"/>
    <property type="match status" value="7"/>
</dbReference>
<keyword evidence="2" id="KW-0722">Serine protease inhibitor</keyword>
<evidence type="ECO:0000259" key="4">
    <source>
        <dbReference type="PROSITE" id="PS50279"/>
    </source>
</evidence>
<dbReference type="GeneID" id="106473544"/>
<dbReference type="PROSITE" id="PS00280">
    <property type="entry name" value="BPTI_KUNITZ_1"/>
    <property type="match status" value="5"/>
</dbReference>
<dbReference type="SMART" id="SM00131">
    <property type="entry name" value="KU"/>
    <property type="match status" value="7"/>
</dbReference>
<feature type="domain" description="BPTI/Kunitz inhibitor" evidence="4">
    <location>
        <begin position="26"/>
        <end position="76"/>
    </location>
</feature>
<feature type="domain" description="BPTI/Kunitz inhibitor" evidence="4">
    <location>
        <begin position="168"/>
        <end position="218"/>
    </location>
</feature>
<feature type="domain" description="BPTI/Kunitz inhibitor" evidence="4">
    <location>
        <begin position="440"/>
        <end position="490"/>
    </location>
</feature>
<name>A0ABM1TP60_LIMPO</name>
<dbReference type="PRINTS" id="PR00759">
    <property type="entry name" value="BASICPTASE"/>
</dbReference>
<dbReference type="SUPFAM" id="SSF57362">
    <property type="entry name" value="BPTI-like"/>
    <property type="match status" value="7"/>
</dbReference>
<evidence type="ECO:0000313" key="5">
    <source>
        <dbReference type="Proteomes" id="UP000694941"/>
    </source>
</evidence>
<evidence type="ECO:0000313" key="6">
    <source>
        <dbReference type="RefSeq" id="XP_022257666.1"/>
    </source>
</evidence>
<dbReference type="InterPro" id="IPR002223">
    <property type="entry name" value="Kunitz_BPTI"/>
</dbReference>
<reference evidence="6" key="1">
    <citation type="submission" date="2025-08" db="UniProtKB">
        <authorList>
            <consortium name="RefSeq"/>
        </authorList>
    </citation>
    <scope>IDENTIFICATION</scope>
    <source>
        <tissue evidence="6">Muscle</tissue>
    </source>
</reference>
<dbReference type="RefSeq" id="XP_022257666.1">
    <property type="nucleotide sequence ID" value="XM_022401958.1"/>
</dbReference>
<evidence type="ECO:0000256" key="2">
    <source>
        <dbReference type="ARBA" id="ARBA00022900"/>
    </source>
</evidence>
<dbReference type="PANTHER" id="PTHR10083">
    <property type="entry name" value="KUNITZ-TYPE PROTEASE INHIBITOR-RELATED"/>
    <property type="match status" value="1"/>
</dbReference>
<dbReference type="CDD" id="cd00109">
    <property type="entry name" value="Kunitz-type"/>
    <property type="match status" value="7"/>
</dbReference>
<feature type="domain" description="BPTI/Kunitz inhibitor" evidence="4">
    <location>
        <begin position="237"/>
        <end position="287"/>
    </location>
</feature>
<dbReference type="InterPro" id="IPR020901">
    <property type="entry name" value="Prtase_inh_Kunz-CS"/>
</dbReference>
<dbReference type="Proteomes" id="UP000694941">
    <property type="component" value="Unplaced"/>
</dbReference>
<proteinExistence type="predicted"/>
<gene>
    <name evidence="6" type="primary">LOC106473544</name>
</gene>
<keyword evidence="5" id="KW-1185">Reference proteome</keyword>
<dbReference type="Gene3D" id="4.10.410.10">
    <property type="entry name" value="Pancreatic trypsin inhibitor Kunitz domain"/>
    <property type="match status" value="7"/>
</dbReference>
<dbReference type="PROSITE" id="PS50279">
    <property type="entry name" value="BPTI_KUNITZ_2"/>
    <property type="match status" value="7"/>
</dbReference>
<feature type="domain" description="BPTI/Kunitz inhibitor" evidence="4">
    <location>
        <begin position="308"/>
        <end position="358"/>
    </location>
</feature>
<protein>
    <submittedName>
        <fullName evidence="6">Papilin-like</fullName>
    </submittedName>
</protein>
<feature type="domain" description="BPTI/Kunitz inhibitor" evidence="4">
    <location>
        <begin position="95"/>
        <end position="145"/>
    </location>
</feature>
<evidence type="ECO:0000256" key="1">
    <source>
        <dbReference type="ARBA" id="ARBA00022690"/>
    </source>
</evidence>
<dbReference type="InterPro" id="IPR050098">
    <property type="entry name" value="TFPI/VKTCI-like"/>
</dbReference>
<keyword evidence="1" id="KW-0646">Protease inhibitor</keyword>
<organism evidence="5 6">
    <name type="scientific">Limulus polyphemus</name>
    <name type="common">Atlantic horseshoe crab</name>
    <dbReference type="NCBI Taxonomy" id="6850"/>
    <lineage>
        <taxon>Eukaryota</taxon>
        <taxon>Metazoa</taxon>
        <taxon>Ecdysozoa</taxon>
        <taxon>Arthropoda</taxon>
        <taxon>Chelicerata</taxon>
        <taxon>Merostomata</taxon>
        <taxon>Xiphosura</taxon>
        <taxon>Limulidae</taxon>
        <taxon>Limulus</taxon>
    </lineage>
</organism>
<dbReference type="PANTHER" id="PTHR10083:SF374">
    <property type="entry name" value="BPTI_KUNITZ INHIBITOR DOMAIN-CONTAINING PROTEIN"/>
    <property type="match status" value="1"/>
</dbReference>
<accession>A0ABM1TP60</accession>
<feature type="domain" description="BPTI/Kunitz inhibitor" evidence="4">
    <location>
        <begin position="373"/>
        <end position="423"/>
    </location>
</feature>